<proteinExistence type="predicted"/>
<dbReference type="EMBL" id="ML001856">
    <property type="protein sequence ID" value="RKO82961.1"/>
    <property type="molecule type" value="Genomic_DNA"/>
</dbReference>
<feature type="region of interest" description="Disordered" evidence="1">
    <location>
        <begin position="338"/>
        <end position="358"/>
    </location>
</feature>
<reference evidence="3" key="1">
    <citation type="journal article" date="2018" name="Nat. Microbiol.">
        <title>Leveraging single-cell genomics to expand the fungal tree of life.</title>
        <authorList>
            <person name="Ahrendt S.R."/>
            <person name="Quandt C.A."/>
            <person name="Ciobanu D."/>
            <person name="Clum A."/>
            <person name="Salamov A."/>
            <person name="Andreopoulos B."/>
            <person name="Cheng J.F."/>
            <person name="Woyke T."/>
            <person name="Pelin A."/>
            <person name="Henrissat B."/>
            <person name="Reynolds N.K."/>
            <person name="Benny G.L."/>
            <person name="Smith M.E."/>
            <person name="James T.Y."/>
            <person name="Grigoriev I.V."/>
        </authorList>
    </citation>
    <scope>NUCLEOTIDE SEQUENCE [LARGE SCALE GENOMIC DNA]</scope>
</reference>
<evidence type="ECO:0000256" key="1">
    <source>
        <dbReference type="SAM" id="MobiDB-lite"/>
    </source>
</evidence>
<dbReference type="AlphaFoldDB" id="A0A4P9VTU4"/>
<keyword evidence="3" id="KW-1185">Reference proteome</keyword>
<sequence length="444" mass="48763">MLLCQLRFAEAPLTRFLRQPHQLFQGVIPLAGRPHHLHPNRAPATDPSRAARQLFPRNPLLRPPRSSPSLPRLGARGLRPPLDTCPPSYAKCAAEVRELRPREPYEACSDCARSRAPLRRMGDALMGLRGSVGPAVSTIAAILSSCPELVVIDIPIPTGAFMKESVGDEDDDSLLASTHGFDLDTVRCAVRKLKRLSLAPSLLGAEAMVCKLLLRSVGSPLVELRSTRITWPSSFMALPRMDAASLRNLEVLELIDAACDFLVASLIERAGLATFMPVHHPPLAYLPRSHHGCGACLAGRPSPTRLPRHSLLLWRPPETAPAGHLHLGSSPALFARSRVQPEGPRSQLDDTYRQRPPRRHQPILPAARVPGVVSMFADLKRGFPNLRHVYVGIVRPRDSFQAAELRPKTRECLENLGVDISGFTSIEPFAEPILDEFALVLVSR</sequence>
<dbReference type="Proteomes" id="UP000269721">
    <property type="component" value="Unassembled WGS sequence"/>
</dbReference>
<protein>
    <submittedName>
        <fullName evidence="2">Uncharacterized protein</fullName>
    </submittedName>
</protein>
<evidence type="ECO:0000313" key="3">
    <source>
        <dbReference type="Proteomes" id="UP000269721"/>
    </source>
</evidence>
<accession>A0A4P9VTU4</accession>
<name>A0A4P9VTU4_9FUNG</name>
<gene>
    <name evidence="2" type="ORF">BDK51DRAFT_50432</name>
</gene>
<organism evidence="2 3">
    <name type="scientific">Blyttiomyces helicus</name>
    <dbReference type="NCBI Taxonomy" id="388810"/>
    <lineage>
        <taxon>Eukaryota</taxon>
        <taxon>Fungi</taxon>
        <taxon>Fungi incertae sedis</taxon>
        <taxon>Chytridiomycota</taxon>
        <taxon>Chytridiomycota incertae sedis</taxon>
        <taxon>Chytridiomycetes</taxon>
        <taxon>Chytridiomycetes incertae sedis</taxon>
        <taxon>Blyttiomyces</taxon>
    </lineage>
</organism>
<feature type="region of interest" description="Disordered" evidence="1">
    <location>
        <begin position="55"/>
        <end position="78"/>
    </location>
</feature>
<evidence type="ECO:0000313" key="2">
    <source>
        <dbReference type="EMBL" id="RKO82961.1"/>
    </source>
</evidence>